<dbReference type="PANTHER" id="PTHR21301">
    <property type="entry name" value="REVERSE TRANSCRIPTASE"/>
    <property type="match status" value="1"/>
</dbReference>
<dbReference type="Proteomes" id="UP001186944">
    <property type="component" value="Unassembled WGS sequence"/>
</dbReference>
<name>A0AA89C8D8_PINIB</name>
<keyword evidence="4" id="KW-1185">Reference proteome</keyword>
<proteinExistence type="predicted"/>
<feature type="transmembrane region" description="Helical" evidence="2">
    <location>
        <begin position="157"/>
        <end position="177"/>
    </location>
</feature>
<comment type="caution">
    <text evidence="3">The sequence shown here is derived from an EMBL/GenBank/DDBJ whole genome shotgun (WGS) entry which is preliminary data.</text>
</comment>
<keyword evidence="2" id="KW-0812">Transmembrane</keyword>
<dbReference type="AlphaFoldDB" id="A0AA89C8D8"/>
<feature type="region of interest" description="Disordered" evidence="1">
    <location>
        <begin position="1"/>
        <end position="25"/>
    </location>
</feature>
<evidence type="ECO:0000256" key="2">
    <source>
        <dbReference type="SAM" id="Phobius"/>
    </source>
</evidence>
<dbReference type="EMBL" id="VSWD01000004">
    <property type="protein sequence ID" value="KAK3105291.1"/>
    <property type="molecule type" value="Genomic_DNA"/>
</dbReference>
<evidence type="ECO:0000313" key="3">
    <source>
        <dbReference type="EMBL" id="KAK3105291.1"/>
    </source>
</evidence>
<gene>
    <name evidence="3" type="ORF">FSP39_021730</name>
</gene>
<accession>A0AA89C8D8</accession>
<keyword evidence="2" id="KW-1133">Transmembrane helix</keyword>
<dbReference type="PANTHER" id="PTHR21301:SF10">
    <property type="entry name" value="REVERSE TRANSCRIPTASE DOMAIN-CONTAINING PROTEIN"/>
    <property type="match status" value="1"/>
</dbReference>
<feature type="compositionally biased region" description="Basic and acidic residues" evidence="1">
    <location>
        <begin position="1"/>
        <end position="11"/>
    </location>
</feature>
<evidence type="ECO:0000313" key="4">
    <source>
        <dbReference type="Proteomes" id="UP001186944"/>
    </source>
</evidence>
<organism evidence="3 4">
    <name type="scientific">Pinctada imbricata</name>
    <name type="common">Atlantic pearl-oyster</name>
    <name type="synonym">Pinctada martensii</name>
    <dbReference type="NCBI Taxonomy" id="66713"/>
    <lineage>
        <taxon>Eukaryota</taxon>
        <taxon>Metazoa</taxon>
        <taxon>Spiralia</taxon>
        <taxon>Lophotrochozoa</taxon>
        <taxon>Mollusca</taxon>
        <taxon>Bivalvia</taxon>
        <taxon>Autobranchia</taxon>
        <taxon>Pteriomorphia</taxon>
        <taxon>Pterioida</taxon>
        <taxon>Pterioidea</taxon>
        <taxon>Pteriidae</taxon>
        <taxon>Pinctada</taxon>
    </lineage>
</organism>
<protein>
    <submittedName>
        <fullName evidence="3">Uncharacterized protein</fullName>
    </submittedName>
</protein>
<evidence type="ECO:0000256" key="1">
    <source>
        <dbReference type="SAM" id="MobiDB-lite"/>
    </source>
</evidence>
<keyword evidence="2" id="KW-0472">Membrane</keyword>
<reference evidence="3" key="1">
    <citation type="submission" date="2019-08" db="EMBL/GenBank/DDBJ databases">
        <title>The improved chromosome-level genome for the pearl oyster Pinctada fucata martensii using PacBio sequencing and Hi-C.</title>
        <authorList>
            <person name="Zheng Z."/>
        </authorList>
    </citation>
    <scope>NUCLEOTIDE SEQUENCE</scope>
    <source>
        <strain evidence="3">ZZ-2019</strain>
        <tissue evidence="3">Adductor muscle</tissue>
    </source>
</reference>
<sequence length="365" mass="40854">MFNLKTYRDLDQGQGRPGPGDQGIVLHPEGFRFLQGGHDTLHPGQVHDPDPDPAQVELRPLSGFLGKVGVKHNGVVATTKDGGRWLIHKGPGYGKSSDTVVTNAKHMSSQWKPAGSKSARDGTTIGGLVKAGLANKKYNLWNAKCWDATDGRKMKGVALLTVIVILAIIVDSEAWFFCAVAEFNIEPMESVTTSREKLAWEWPILNLYIDDVLSINNPKFADYLSSIYPSELEVKETTETNNSASYLDIMLSYDTDGHMNTSLYDKRDDFNFSITNFPFLSSNIPSSPAYGVFISQLIRYARASTKYTDFVLRARRLSDKLLSQGYVCDRLTSSLRKFYGRYGELVIHYDVPLYRMVDDILSWTI</sequence>